<comment type="similarity">
    <text evidence="1">In the N-terminal section; belongs to the PMEI family.</text>
</comment>
<proteinExistence type="inferred from homology"/>
<organism evidence="10 11">
    <name type="scientific">Rhododendron griersonianum</name>
    <dbReference type="NCBI Taxonomy" id="479676"/>
    <lineage>
        <taxon>Eukaryota</taxon>
        <taxon>Viridiplantae</taxon>
        <taxon>Streptophyta</taxon>
        <taxon>Embryophyta</taxon>
        <taxon>Tracheophyta</taxon>
        <taxon>Spermatophyta</taxon>
        <taxon>Magnoliopsida</taxon>
        <taxon>eudicotyledons</taxon>
        <taxon>Gunneridae</taxon>
        <taxon>Pentapetalae</taxon>
        <taxon>asterids</taxon>
        <taxon>Ericales</taxon>
        <taxon>Ericaceae</taxon>
        <taxon>Ericoideae</taxon>
        <taxon>Rhodoreae</taxon>
        <taxon>Rhododendron</taxon>
    </lineage>
</organism>
<feature type="domain" description="Pectinesterase inhibitor" evidence="9">
    <location>
        <begin position="70"/>
        <end position="230"/>
    </location>
</feature>
<dbReference type="GO" id="GO:0030599">
    <property type="term" value="F:pectinesterase activity"/>
    <property type="evidence" value="ECO:0007669"/>
    <property type="project" value="UniProtKB-EC"/>
</dbReference>
<dbReference type="GO" id="GO:0004857">
    <property type="term" value="F:enzyme inhibitor activity"/>
    <property type="evidence" value="ECO:0007669"/>
    <property type="project" value="InterPro"/>
</dbReference>
<name>A0AAV6I6S8_9ERIC</name>
<evidence type="ECO:0000313" key="10">
    <source>
        <dbReference type="EMBL" id="KAG5522824.1"/>
    </source>
</evidence>
<sequence>MNSIKIFKGYDRLPNPNNENHPSTTATTHKPSPRNRLIAAAISVTLLLTLTLAALILALIYESTTEPPDSPAESLTAVCSVTPHPTLCFNSINNNNNNNDSSLALTDPELIFALSLKVSFNELKNLASLPQTLISKTNDARSESALGDCGSLFSDAAGQLGNSVKAVEVGPGEKVLDEVKIGDLNAWISAAMTCEETCLDGLEEVGSTVVGEVRERVQRSKEYLSNSLAILANIQTLLHKFHLALH</sequence>
<keyword evidence="4" id="KW-0732">Signal</keyword>
<dbReference type="SUPFAM" id="SSF101148">
    <property type="entry name" value="Plant invertase/pectin methylesterase inhibitor"/>
    <property type="match status" value="1"/>
</dbReference>
<dbReference type="Proteomes" id="UP000823749">
    <property type="component" value="Chromosome 12"/>
</dbReference>
<evidence type="ECO:0000256" key="4">
    <source>
        <dbReference type="ARBA" id="ARBA00022729"/>
    </source>
</evidence>
<dbReference type="Pfam" id="PF04043">
    <property type="entry name" value="PMEI"/>
    <property type="match status" value="1"/>
</dbReference>
<dbReference type="EC" id="3.1.1.11" evidence="3"/>
<dbReference type="SMART" id="SM00856">
    <property type="entry name" value="PMEI"/>
    <property type="match status" value="1"/>
</dbReference>
<comment type="caution">
    <text evidence="10">The sequence shown here is derived from an EMBL/GenBank/DDBJ whole genome shotgun (WGS) entry which is preliminary data.</text>
</comment>
<feature type="region of interest" description="Disordered" evidence="7">
    <location>
        <begin position="8"/>
        <end position="32"/>
    </location>
</feature>
<keyword evidence="8" id="KW-1133">Transmembrane helix</keyword>
<dbReference type="EMBL" id="JACTNZ010000012">
    <property type="protein sequence ID" value="KAG5522824.1"/>
    <property type="molecule type" value="Genomic_DNA"/>
</dbReference>
<evidence type="ECO:0000256" key="5">
    <source>
        <dbReference type="ARBA" id="ARBA00023157"/>
    </source>
</evidence>
<keyword evidence="5" id="KW-1015">Disulfide bond</keyword>
<dbReference type="CDD" id="cd15798">
    <property type="entry name" value="PMEI-like_3"/>
    <property type="match status" value="1"/>
</dbReference>
<feature type="compositionally biased region" description="Polar residues" evidence="7">
    <location>
        <begin position="15"/>
        <end position="30"/>
    </location>
</feature>
<keyword evidence="8" id="KW-0812">Transmembrane</keyword>
<keyword evidence="8" id="KW-0472">Membrane</keyword>
<comment type="similarity">
    <text evidence="2">In the C-terminal section; belongs to the pectinesterase family.</text>
</comment>
<gene>
    <name evidence="10" type="ORF">RHGRI_034839</name>
</gene>
<dbReference type="FunFam" id="1.20.140.40:FF:000010">
    <property type="entry name" value="Pectinesterase"/>
    <property type="match status" value="1"/>
</dbReference>
<evidence type="ECO:0000256" key="8">
    <source>
        <dbReference type="SAM" id="Phobius"/>
    </source>
</evidence>
<dbReference type="InterPro" id="IPR006501">
    <property type="entry name" value="Pectinesterase_inhib_dom"/>
</dbReference>
<feature type="transmembrane region" description="Helical" evidence="8">
    <location>
        <begin position="37"/>
        <end position="61"/>
    </location>
</feature>
<protein>
    <recommendedName>
        <fullName evidence="3">pectinesterase</fullName>
        <ecNumber evidence="3">3.1.1.11</ecNumber>
    </recommendedName>
</protein>
<dbReference type="InterPro" id="IPR051955">
    <property type="entry name" value="PME_Inhibitor"/>
</dbReference>
<evidence type="ECO:0000259" key="9">
    <source>
        <dbReference type="SMART" id="SM00856"/>
    </source>
</evidence>
<dbReference type="NCBIfam" id="TIGR01614">
    <property type="entry name" value="PME_inhib"/>
    <property type="match status" value="1"/>
</dbReference>
<keyword evidence="11" id="KW-1185">Reference proteome</keyword>
<evidence type="ECO:0000256" key="2">
    <source>
        <dbReference type="ARBA" id="ARBA00007786"/>
    </source>
</evidence>
<dbReference type="PANTHER" id="PTHR31080:SF303">
    <property type="entry name" value="PECTINESTERASE 1-LIKE"/>
    <property type="match status" value="1"/>
</dbReference>
<dbReference type="AlphaFoldDB" id="A0AAV6I6S8"/>
<dbReference type="InterPro" id="IPR035513">
    <property type="entry name" value="Invertase/methylesterase_inhib"/>
</dbReference>
<keyword evidence="6" id="KW-0325">Glycoprotein</keyword>
<evidence type="ECO:0000256" key="7">
    <source>
        <dbReference type="SAM" id="MobiDB-lite"/>
    </source>
</evidence>
<evidence type="ECO:0000256" key="6">
    <source>
        <dbReference type="ARBA" id="ARBA00023180"/>
    </source>
</evidence>
<dbReference type="PANTHER" id="PTHR31080">
    <property type="entry name" value="PECTINESTERASE INHIBITOR-LIKE"/>
    <property type="match status" value="1"/>
</dbReference>
<evidence type="ECO:0000256" key="3">
    <source>
        <dbReference type="ARBA" id="ARBA00013229"/>
    </source>
</evidence>
<accession>A0AAV6I6S8</accession>
<reference evidence="10" key="1">
    <citation type="submission" date="2020-08" db="EMBL/GenBank/DDBJ databases">
        <title>Plant Genome Project.</title>
        <authorList>
            <person name="Zhang R.-G."/>
        </authorList>
    </citation>
    <scope>NUCLEOTIDE SEQUENCE</scope>
    <source>
        <strain evidence="10">WSP0</strain>
        <tissue evidence="10">Leaf</tissue>
    </source>
</reference>
<evidence type="ECO:0000313" key="11">
    <source>
        <dbReference type="Proteomes" id="UP000823749"/>
    </source>
</evidence>
<evidence type="ECO:0000256" key="1">
    <source>
        <dbReference type="ARBA" id="ARBA00006027"/>
    </source>
</evidence>
<dbReference type="Gene3D" id="1.20.140.40">
    <property type="entry name" value="Invertase/pectin methylesterase inhibitor family protein"/>
    <property type="match status" value="1"/>
</dbReference>